<evidence type="ECO:0000256" key="2">
    <source>
        <dbReference type="ARBA" id="ARBA00022737"/>
    </source>
</evidence>
<proteinExistence type="predicted"/>
<dbReference type="SUPFAM" id="SSF50978">
    <property type="entry name" value="WD40 repeat-like"/>
    <property type="match status" value="1"/>
</dbReference>
<dbReference type="Pfam" id="PF00400">
    <property type="entry name" value="WD40"/>
    <property type="match status" value="4"/>
</dbReference>
<dbReference type="SMART" id="SM00028">
    <property type="entry name" value="TPR"/>
    <property type="match status" value="3"/>
</dbReference>
<dbReference type="SMART" id="SM00320">
    <property type="entry name" value="WD40"/>
    <property type="match status" value="6"/>
</dbReference>
<dbReference type="GO" id="GO:0005737">
    <property type="term" value="C:cytoplasm"/>
    <property type="evidence" value="ECO:0007669"/>
    <property type="project" value="TreeGrafter"/>
</dbReference>
<dbReference type="InterPro" id="IPR011990">
    <property type="entry name" value="TPR-like_helical_dom_sf"/>
</dbReference>
<dbReference type="PROSITE" id="PS50294">
    <property type="entry name" value="WD_REPEATS_REGION"/>
    <property type="match status" value="1"/>
</dbReference>
<feature type="region of interest" description="Disordered" evidence="4">
    <location>
        <begin position="734"/>
        <end position="775"/>
    </location>
</feature>
<dbReference type="PROSITE" id="PS50082">
    <property type="entry name" value="WD_REPEATS_2"/>
    <property type="match status" value="4"/>
</dbReference>
<dbReference type="Gene3D" id="2.130.10.10">
    <property type="entry name" value="YVTN repeat-like/Quinoprotein amine dehydrogenase"/>
    <property type="match status" value="2"/>
</dbReference>
<feature type="compositionally biased region" description="Gly residues" evidence="4">
    <location>
        <begin position="734"/>
        <end position="764"/>
    </location>
</feature>
<keyword evidence="2" id="KW-0677">Repeat</keyword>
<feature type="region of interest" description="Disordered" evidence="4">
    <location>
        <begin position="539"/>
        <end position="592"/>
    </location>
</feature>
<evidence type="ECO:0000256" key="4">
    <source>
        <dbReference type="SAM" id="MobiDB-lite"/>
    </source>
</evidence>
<feature type="repeat" description="WD" evidence="3">
    <location>
        <begin position="85"/>
        <end position="126"/>
    </location>
</feature>
<evidence type="ECO:0000256" key="3">
    <source>
        <dbReference type="PROSITE-ProRule" id="PRU00221"/>
    </source>
</evidence>
<dbReference type="PROSITE" id="PS00678">
    <property type="entry name" value="WD_REPEATS_1"/>
    <property type="match status" value="1"/>
</dbReference>
<evidence type="ECO:0000313" key="6">
    <source>
        <dbReference type="Proteomes" id="UP001497623"/>
    </source>
</evidence>
<dbReference type="InterPro" id="IPR019734">
    <property type="entry name" value="TPR_rpt"/>
</dbReference>
<keyword evidence="6" id="KW-1185">Reference proteome</keyword>
<feature type="compositionally biased region" description="Low complexity" evidence="4">
    <location>
        <begin position="539"/>
        <end position="549"/>
    </location>
</feature>
<dbReference type="Pfam" id="PF14559">
    <property type="entry name" value="TPR_19"/>
    <property type="match status" value="1"/>
</dbReference>
<name>A0AAV2RSL0_MEGNR</name>
<dbReference type="Proteomes" id="UP001497623">
    <property type="component" value="Unassembled WGS sequence"/>
</dbReference>
<keyword evidence="1 3" id="KW-0853">WD repeat</keyword>
<dbReference type="Gene3D" id="1.25.40.10">
    <property type="entry name" value="Tetratricopeptide repeat domain"/>
    <property type="match status" value="1"/>
</dbReference>
<dbReference type="GO" id="GO:0080008">
    <property type="term" value="C:Cul4-RING E3 ubiquitin ligase complex"/>
    <property type="evidence" value="ECO:0007669"/>
    <property type="project" value="TreeGrafter"/>
</dbReference>
<evidence type="ECO:0000313" key="5">
    <source>
        <dbReference type="EMBL" id="CAL4137291.1"/>
    </source>
</evidence>
<dbReference type="InterPro" id="IPR015943">
    <property type="entry name" value="WD40/YVTN_repeat-like_dom_sf"/>
</dbReference>
<protein>
    <recommendedName>
        <fullName evidence="7">WD and tetratricopeptide repeats protein 1</fullName>
    </recommendedName>
</protein>
<sequence>MPAKTGSVAILMGQPGSVENGAKRPESGAPRSFGRIPIYRRQNKRQSLLQLHRNRETQHVGMREFSGQLQMTEALVQRLGIVKELQGHRGCVNCIEFNHDGRLLLSGSDDYDIMLWDVHQQRRLKALSTGHRGNIFSVKFLPQSGDSILVSGAGDGCVEVREIETGEMTHHCSCHCERVKRVATVPTDPSIFYSASEDGTVMLYDMRAPHTCSDQTNNVVINLRSHTGRNAEVKCITVNPCRPELLAVGANDPYIRIYDRRMIKLTSLQYPPGGSARSQWERSNYATNQLDASSNNLPPGCVQYLVPGHLPDKMKEYYRRYRSLTTTYLQYATNGTDLLANVGGEHIYLFNTATAGSPRYYKTPTALQHKSQTLAKESESLTNGFSKHLSSTNGISSHLSSVSVTASSSVPLPPIAESLKARANQAFAGEQYILALQLYNKAIQICPNSPVLFSNRAAALLKRKWEGDIYSALKDCYTALDIDPSHVKALFRLARCFHLLGRFEEGQKCLEDFCHNHPDHSSSPAAAALQQDLQNAKLTHLSSSSTSSHHPWDHTIQSSGPQRGSAAASSEGDSDEEGLVGSMPVPSPQEQQWRQKALDYHNCYSGHCNTTTDIKEAVFLGREGQYIAAGSDDGNLFIWDRWSSNLIRVVQGDESIVNCVQSHPHTCMMATSGIESTVKLWAPLPFSDETEEIPSLDADEISCANQQRMSADPLEMMLMHMGNMAHVFGGGGGGGSGGGGASGGGEQQGGVGGGGGGPRGGGGATRWIRLRKKRC</sequence>
<dbReference type="AlphaFoldDB" id="A0AAV2RSL0"/>
<feature type="repeat" description="WD" evidence="3">
    <location>
        <begin position="128"/>
        <end position="171"/>
    </location>
</feature>
<organism evidence="5 6">
    <name type="scientific">Meganyctiphanes norvegica</name>
    <name type="common">Northern krill</name>
    <name type="synonym">Thysanopoda norvegica</name>
    <dbReference type="NCBI Taxonomy" id="48144"/>
    <lineage>
        <taxon>Eukaryota</taxon>
        <taxon>Metazoa</taxon>
        <taxon>Ecdysozoa</taxon>
        <taxon>Arthropoda</taxon>
        <taxon>Crustacea</taxon>
        <taxon>Multicrustacea</taxon>
        <taxon>Malacostraca</taxon>
        <taxon>Eumalacostraca</taxon>
        <taxon>Eucarida</taxon>
        <taxon>Euphausiacea</taxon>
        <taxon>Euphausiidae</taxon>
        <taxon>Meganyctiphanes</taxon>
    </lineage>
</organism>
<dbReference type="EMBL" id="CAXKWB010030287">
    <property type="protein sequence ID" value="CAL4137291.1"/>
    <property type="molecule type" value="Genomic_DNA"/>
</dbReference>
<dbReference type="GO" id="GO:0045717">
    <property type="term" value="P:negative regulation of fatty acid biosynthetic process"/>
    <property type="evidence" value="ECO:0007669"/>
    <property type="project" value="TreeGrafter"/>
</dbReference>
<feature type="repeat" description="WD" evidence="3">
    <location>
        <begin position="650"/>
        <end position="681"/>
    </location>
</feature>
<dbReference type="InterPro" id="IPR045151">
    <property type="entry name" value="DCAF8"/>
</dbReference>
<dbReference type="InterPro" id="IPR019775">
    <property type="entry name" value="WD40_repeat_CS"/>
</dbReference>
<dbReference type="PANTHER" id="PTHR15574:SF40">
    <property type="entry name" value="WD AND TETRATRICOPEPTIDE REPEATS PROTEIN 1"/>
    <property type="match status" value="1"/>
</dbReference>
<gene>
    <name evidence="5" type="ORF">MNOR_LOCUS28028</name>
</gene>
<reference evidence="5 6" key="1">
    <citation type="submission" date="2024-05" db="EMBL/GenBank/DDBJ databases">
        <authorList>
            <person name="Wallberg A."/>
        </authorList>
    </citation>
    <scope>NUCLEOTIDE SEQUENCE [LARGE SCALE GENOMIC DNA]</scope>
</reference>
<accession>A0AAV2RSL0</accession>
<dbReference type="SUPFAM" id="SSF48452">
    <property type="entry name" value="TPR-like"/>
    <property type="match status" value="1"/>
</dbReference>
<dbReference type="PANTHER" id="PTHR15574">
    <property type="entry name" value="WD REPEAT DOMAIN-CONTAINING FAMILY"/>
    <property type="match status" value="1"/>
</dbReference>
<evidence type="ECO:0000256" key="1">
    <source>
        <dbReference type="ARBA" id="ARBA00022574"/>
    </source>
</evidence>
<feature type="region of interest" description="Disordered" evidence="4">
    <location>
        <begin position="1"/>
        <end position="34"/>
    </location>
</feature>
<comment type="caution">
    <text evidence="5">The sequence shown here is derived from an EMBL/GenBank/DDBJ whole genome shotgun (WGS) entry which is preliminary data.</text>
</comment>
<dbReference type="InterPro" id="IPR001680">
    <property type="entry name" value="WD40_rpt"/>
</dbReference>
<feature type="repeat" description="WD" evidence="3">
    <location>
        <begin position="623"/>
        <end position="649"/>
    </location>
</feature>
<evidence type="ECO:0008006" key="7">
    <source>
        <dbReference type="Google" id="ProtNLM"/>
    </source>
</evidence>
<dbReference type="InterPro" id="IPR036322">
    <property type="entry name" value="WD40_repeat_dom_sf"/>
</dbReference>